<accession>A0A975MR79</accession>
<protein>
    <recommendedName>
        <fullName evidence="4">Zinc-finger domain-containing protein</fullName>
    </recommendedName>
</protein>
<dbReference type="RefSeq" id="WP_215584619.1">
    <property type="nucleotide sequence ID" value="NZ_CP073754.1"/>
</dbReference>
<keyword evidence="1" id="KW-0812">Transmembrane</keyword>
<dbReference type="Gene3D" id="1.10.10.1320">
    <property type="entry name" value="Anti-sigma factor, zinc-finger domain"/>
    <property type="match status" value="1"/>
</dbReference>
<keyword evidence="3" id="KW-1185">Reference proteome</keyword>
<dbReference type="AlphaFoldDB" id="A0A975MR79"/>
<name>A0A975MR79_9GAMM</name>
<keyword evidence="1" id="KW-0472">Membrane</keyword>
<evidence type="ECO:0000256" key="1">
    <source>
        <dbReference type="SAM" id="Phobius"/>
    </source>
</evidence>
<dbReference type="EMBL" id="CP073754">
    <property type="protein sequence ID" value="QWF72284.1"/>
    <property type="molecule type" value="Genomic_DNA"/>
</dbReference>
<feature type="transmembrane region" description="Helical" evidence="1">
    <location>
        <begin position="121"/>
        <end position="140"/>
    </location>
</feature>
<evidence type="ECO:0008006" key="4">
    <source>
        <dbReference type="Google" id="ProtNLM"/>
    </source>
</evidence>
<organism evidence="2 3">
    <name type="scientific">Methylomonas paludis</name>
    <dbReference type="NCBI Taxonomy" id="1173101"/>
    <lineage>
        <taxon>Bacteria</taxon>
        <taxon>Pseudomonadati</taxon>
        <taxon>Pseudomonadota</taxon>
        <taxon>Gammaproteobacteria</taxon>
        <taxon>Methylococcales</taxon>
        <taxon>Methylococcaceae</taxon>
        <taxon>Methylomonas</taxon>
    </lineage>
</organism>
<proteinExistence type="predicted"/>
<dbReference type="InterPro" id="IPR041916">
    <property type="entry name" value="Anti_sigma_zinc_sf"/>
</dbReference>
<reference evidence="2" key="1">
    <citation type="submission" date="2021-04" db="EMBL/GenBank/DDBJ databases">
        <title>Draft genome sequence data of methanotrophic Methylovulum sp. strain S1L and Methylomonas sp. strain S2AM isolated from boreal lake water columns.</title>
        <authorList>
            <person name="Rissanen A.J."/>
            <person name="Mangayil R."/>
            <person name="Svenning M.M."/>
            <person name="Khanongnuch R."/>
        </authorList>
    </citation>
    <scope>NUCLEOTIDE SEQUENCE</scope>
    <source>
        <strain evidence="2">S2AM</strain>
    </source>
</reference>
<evidence type="ECO:0000313" key="2">
    <source>
        <dbReference type="EMBL" id="QWF72284.1"/>
    </source>
</evidence>
<evidence type="ECO:0000313" key="3">
    <source>
        <dbReference type="Proteomes" id="UP000676649"/>
    </source>
</evidence>
<dbReference type="Proteomes" id="UP000676649">
    <property type="component" value="Chromosome"/>
</dbReference>
<dbReference type="KEGG" id="mpad:KEF85_07510"/>
<gene>
    <name evidence="2" type="ORF">KEF85_07510</name>
</gene>
<keyword evidence="1" id="KW-1133">Transmembrane helix</keyword>
<sequence>MNIANNFSAAKQQHQQIQLLLPWYVNQSLVGHEQRQVETHLRNCLLCRKELLRLQQLSVAINEPADLKVAAEISFTDLRTKMRNKPAGRQSQISAILARFKSLPTNSADTSQRNRTHSCNFAIAATVLLIFMPLVWKWWWRQSVNNYYTLSAQIPASATDKLHVVFTQAASAAQIDALLAQTQLHRVEGPNSIGVYTLELNQTENNRNMTNTIEFLRRQTLIILAEPAIQP</sequence>